<organism evidence="2 3">
    <name type="scientific">Heterostelium pallidum (strain ATCC 26659 / Pp 5 / PN500)</name>
    <name type="common">Cellular slime mold</name>
    <name type="synonym">Polysphondylium pallidum</name>
    <dbReference type="NCBI Taxonomy" id="670386"/>
    <lineage>
        <taxon>Eukaryota</taxon>
        <taxon>Amoebozoa</taxon>
        <taxon>Evosea</taxon>
        <taxon>Eumycetozoa</taxon>
        <taxon>Dictyostelia</taxon>
        <taxon>Acytosteliales</taxon>
        <taxon>Acytosteliaceae</taxon>
        <taxon>Heterostelium</taxon>
    </lineage>
</organism>
<dbReference type="Pfam" id="PF05347">
    <property type="entry name" value="Complex1_LYR"/>
    <property type="match status" value="1"/>
</dbReference>
<dbReference type="GeneID" id="31359291"/>
<proteinExistence type="predicted"/>
<dbReference type="Proteomes" id="UP000001396">
    <property type="component" value="Unassembled WGS sequence"/>
</dbReference>
<dbReference type="RefSeq" id="XP_020435138.1">
    <property type="nucleotide sequence ID" value="XM_020574724.1"/>
</dbReference>
<protein>
    <recommendedName>
        <fullName evidence="1">Complex 1 LYR protein domain-containing protein</fullName>
    </recommendedName>
</protein>
<evidence type="ECO:0000313" key="3">
    <source>
        <dbReference type="Proteomes" id="UP000001396"/>
    </source>
</evidence>
<dbReference type="EMBL" id="ADBJ01000017">
    <property type="protein sequence ID" value="EFA83021.1"/>
    <property type="molecule type" value="Genomic_DNA"/>
</dbReference>
<evidence type="ECO:0000313" key="2">
    <source>
        <dbReference type="EMBL" id="EFA83021.1"/>
    </source>
</evidence>
<dbReference type="CDD" id="cd20251">
    <property type="entry name" value="Complex1_LYR_SF"/>
    <property type="match status" value="1"/>
</dbReference>
<gene>
    <name evidence="2" type="ORF">PPL_03804</name>
</gene>
<reference evidence="2 3" key="1">
    <citation type="journal article" date="2011" name="Genome Res.">
        <title>Phylogeny-wide analysis of social amoeba genomes highlights ancient origins for complex intercellular communication.</title>
        <authorList>
            <person name="Heidel A.J."/>
            <person name="Lawal H.M."/>
            <person name="Felder M."/>
            <person name="Schilde C."/>
            <person name="Helps N.R."/>
            <person name="Tunggal B."/>
            <person name="Rivero F."/>
            <person name="John U."/>
            <person name="Schleicher M."/>
            <person name="Eichinger L."/>
            <person name="Platzer M."/>
            <person name="Noegel A.A."/>
            <person name="Schaap P."/>
            <person name="Gloeckner G."/>
        </authorList>
    </citation>
    <scope>NUCLEOTIDE SEQUENCE [LARGE SCALE GENOMIC DNA]</scope>
    <source>
        <strain evidence="3">ATCC 26659 / Pp 5 / PN500</strain>
    </source>
</reference>
<dbReference type="InterPro" id="IPR008011">
    <property type="entry name" value="Complex1_LYR_dom"/>
</dbReference>
<comment type="caution">
    <text evidence="2">The sequence shown here is derived from an EMBL/GenBank/DDBJ whole genome shotgun (WGS) entry which is preliminary data.</text>
</comment>
<dbReference type="InParanoid" id="D3B6Q1"/>
<keyword evidence="3" id="KW-1185">Reference proteome</keyword>
<dbReference type="AlphaFoldDB" id="D3B6Q1"/>
<accession>D3B6Q1</accession>
<evidence type="ECO:0000259" key="1">
    <source>
        <dbReference type="Pfam" id="PF05347"/>
    </source>
</evidence>
<sequence>MTTMLNKYRFLIKHLPKYPSRSRDRLLILVREDFRANRNETNPKKLQLFQSEVDAGKFSIQPICMMIRGHL</sequence>
<feature type="domain" description="Complex 1 LYR protein" evidence="1">
    <location>
        <begin position="8"/>
        <end position="48"/>
    </location>
</feature>
<name>D3B6Q1_HETP5</name>